<dbReference type="Pfam" id="PF01966">
    <property type="entry name" value="HD"/>
    <property type="match status" value="1"/>
</dbReference>
<organism evidence="2 3">
    <name type="scientific">Neolewinella lacunae</name>
    <dbReference type="NCBI Taxonomy" id="1517758"/>
    <lineage>
        <taxon>Bacteria</taxon>
        <taxon>Pseudomonadati</taxon>
        <taxon>Bacteroidota</taxon>
        <taxon>Saprospiria</taxon>
        <taxon>Saprospirales</taxon>
        <taxon>Lewinellaceae</taxon>
        <taxon>Neolewinella</taxon>
    </lineage>
</organism>
<dbReference type="Gene3D" id="1.10.3210.10">
    <property type="entry name" value="Hypothetical protein af1432"/>
    <property type="match status" value="1"/>
</dbReference>
<protein>
    <submittedName>
        <fullName evidence="2">HD domain-containing protein</fullName>
    </submittedName>
</protein>
<dbReference type="InterPro" id="IPR003607">
    <property type="entry name" value="HD/PDEase_dom"/>
</dbReference>
<evidence type="ECO:0000313" key="2">
    <source>
        <dbReference type="EMBL" id="MBC6995407.1"/>
    </source>
</evidence>
<dbReference type="Proteomes" id="UP000650081">
    <property type="component" value="Unassembled WGS sequence"/>
</dbReference>
<dbReference type="InterPro" id="IPR006674">
    <property type="entry name" value="HD_domain"/>
</dbReference>
<keyword evidence="3" id="KW-1185">Reference proteome</keyword>
<dbReference type="RefSeq" id="WP_187467446.1">
    <property type="nucleotide sequence ID" value="NZ_JACSIT010000136.1"/>
</dbReference>
<dbReference type="EMBL" id="JACSIT010000136">
    <property type="protein sequence ID" value="MBC6995407.1"/>
    <property type="molecule type" value="Genomic_DNA"/>
</dbReference>
<proteinExistence type="predicted"/>
<gene>
    <name evidence="2" type="ORF">H9S92_14630</name>
</gene>
<evidence type="ECO:0000313" key="3">
    <source>
        <dbReference type="Proteomes" id="UP000650081"/>
    </source>
</evidence>
<name>A0A923PRH7_9BACT</name>
<dbReference type="CDD" id="cd00077">
    <property type="entry name" value="HDc"/>
    <property type="match status" value="1"/>
</dbReference>
<sequence>MASSVDNITYLTGRYVARLLISKLPADRLYHNLHHTINVVQGVINIGNAEKVSEPEMETLLLAAWFHDVGHIKTYEGHEVASAEIARDFLLRHDYPAERMAAVARCILATTMPQRPESHLEEIICDADMYHLSLVTYEHAQELLREEWSRVLGKVSSDEDWERENQEFLHQHHYFTHYGQTVLQPRKEKYGLEK</sequence>
<feature type="domain" description="HD" evidence="1">
    <location>
        <begin position="33"/>
        <end position="131"/>
    </location>
</feature>
<accession>A0A923PRH7</accession>
<evidence type="ECO:0000259" key="1">
    <source>
        <dbReference type="Pfam" id="PF01966"/>
    </source>
</evidence>
<dbReference type="AlphaFoldDB" id="A0A923PRH7"/>
<comment type="caution">
    <text evidence="2">The sequence shown here is derived from an EMBL/GenBank/DDBJ whole genome shotgun (WGS) entry which is preliminary data.</text>
</comment>
<reference evidence="2" key="1">
    <citation type="submission" date="2020-08" db="EMBL/GenBank/DDBJ databases">
        <title>Lewinella bacteria from marine environments.</title>
        <authorList>
            <person name="Zhong Y."/>
        </authorList>
    </citation>
    <scope>NUCLEOTIDE SEQUENCE</scope>
    <source>
        <strain evidence="2">KCTC 42187</strain>
    </source>
</reference>
<dbReference type="SUPFAM" id="SSF109604">
    <property type="entry name" value="HD-domain/PDEase-like"/>
    <property type="match status" value="1"/>
</dbReference>